<protein>
    <submittedName>
        <fullName evidence="1">Uncharacterized protein</fullName>
    </submittedName>
</protein>
<accession>D7C6R6</accession>
<gene>
    <name evidence="1" type="ordered locus">SBI_03162</name>
</gene>
<dbReference type="EMBL" id="CP002047">
    <property type="protein sequence ID" value="ADI06283.1"/>
    <property type="molecule type" value="Genomic_DNA"/>
</dbReference>
<dbReference type="AlphaFoldDB" id="D7C6R6"/>
<dbReference type="KEGG" id="sbh:SBI_03162"/>
<dbReference type="STRING" id="749414.SBI_03162"/>
<reference evidence="1 2" key="1">
    <citation type="journal article" date="2010" name="J. Bacteriol.">
        <title>Genome sequence of the milbemycin-producing bacterium Streptomyces bingchenggensis.</title>
        <authorList>
            <person name="Wang X.J."/>
            <person name="Yan Y.J."/>
            <person name="Zhang B."/>
            <person name="An J."/>
            <person name="Wang J.J."/>
            <person name="Tian J."/>
            <person name="Jiang L."/>
            <person name="Chen Y.H."/>
            <person name="Huang S.X."/>
            <person name="Yin M."/>
            <person name="Zhang J."/>
            <person name="Gao A.L."/>
            <person name="Liu C.X."/>
            <person name="Zhu Z.X."/>
            <person name="Xiang W.S."/>
        </authorList>
    </citation>
    <scope>NUCLEOTIDE SEQUENCE [LARGE SCALE GENOMIC DNA]</scope>
    <source>
        <strain evidence="1 2">BCW-1</strain>
    </source>
</reference>
<name>D7C6R6_STRBB</name>
<evidence type="ECO:0000313" key="1">
    <source>
        <dbReference type="EMBL" id="ADI06283.1"/>
    </source>
</evidence>
<dbReference type="Proteomes" id="UP000000377">
    <property type="component" value="Chromosome"/>
</dbReference>
<keyword evidence="2" id="KW-1185">Reference proteome</keyword>
<proteinExistence type="predicted"/>
<dbReference type="HOGENOM" id="CLU_3367544_0_0_11"/>
<sequence>MHLAAQQLPHLSDAQAADMVVDTFLRGLGAQQPAR</sequence>
<evidence type="ECO:0000313" key="2">
    <source>
        <dbReference type="Proteomes" id="UP000000377"/>
    </source>
</evidence>
<organism evidence="1 2">
    <name type="scientific">Streptomyces bingchenggensis (strain BCW-1)</name>
    <dbReference type="NCBI Taxonomy" id="749414"/>
    <lineage>
        <taxon>Bacteria</taxon>
        <taxon>Bacillati</taxon>
        <taxon>Actinomycetota</taxon>
        <taxon>Actinomycetes</taxon>
        <taxon>Kitasatosporales</taxon>
        <taxon>Streptomycetaceae</taxon>
        <taxon>Streptomyces</taxon>
    </lineage>
</organism>